<evidence type="ECO:0000313" key="5">
    <source>
        <dbReference type="Proteomes" id="UP001056937"/>
    </source>
</evidence>
<keyword evidence="3" id="KW-0472">Membrane</keyword>
<reference evidence="4" key="1">
    <citation type="journal article" date="2022" name="Toxins">
        <title>Genomic Analysis of Sphingopyxis sp. USTB-05 for Biodegrading Cyanobacterial Hepatotoxins.</title>
        <authorList>
            <person name="Liu C."/>
            <person name="Xu Q."/>
            <person name="Zhao Z."/>
            <person name="Zhang H."/>
            <person name="Liu X."/>
            <person name="Yin C."/>
            <person name="Liu Y."/>
            <person name="Yan H."/>
        </authorList>
    </citation>
    <scope>NUCLEOTIDE SEQUENCE</scope>
    <source>
        <strain evidence="4">NBD5</strain>
    </source>
</reference>
<evidence type="ECO:0000313" key="4">
    <source>
        <dbReference type="EMBL" id="USI72006.1"/>
    </source>
</evidence>
<keyword evidence="5" id="KW-1185">Reference proteome</keyword>
<accession>A0ABY4X538</accession>
<evidence type="ECO:0000256" key="1">
    <source>
        <dbReference type="ARBA" id="ARBA00010690"/>
    </source>
</evidence>
<dbReference type="Gene3D" id="3.40.1690.10">
    <property type="entry name" value="secretion proteins EscU"/>
    <property type="match status" value="1"/>
</dbReference>
<feature type="transmembrane region" description="Helical" evidence="3">
    <location>
        <begin position="135"/>
        <end position="160"/>
    </location>
</feature>
<evidence type="ECO:0000256" key="2">
    <source>
        <dbReference type="SAM" id="MobiDB-lite"/>
    </source>
</evidence>
<protein>
    <submittedName>
        <fullName evidence="4">EscU/YscU/HrcU family type III secretion system export apparatus switch protein</fullName>
    </submittedName>
</protein>
<keyword evidence="3" id="KW-1133">Transmembrane helix</keyword>
<dbReference type="SUPFAM" id="SSF160544">
    <property type="entry name" value="EscU C-terminal domain-like"/>
    <property type="match status" value="1"/>
</dbReference>
<proteinExistence type="inferred from homology"/>
<dbReference type="PRINTS" id="PR00950">
    <property type="entry name" value="TYPE3IMSPROT"/>
</dbReference>
<keyword evidence="3" id="KW-0812">Transmembrane</keyword>
<feature type="transmembrane region" description="Helical" evidence="3">
    <location>
        <begin position="180"/>
        <end position="209"/>
    </location>
</feature>
<feature type="region of interest" description="Disordered" evidence="2">
    <location>
        <begin position="1"/>
        <end position="22"/>
    </location>
</feature>
<dbReference type="EMBL" id="CP084930">
    <property type="protein sequence ID" value="USI72006.1"/>
    <property type="molecule type" value="Genomic_DNA"/>
</dbReference>
<dbReference type="InterPro" id="IPR029025">
    <property type="entry name" value="T3SS_substrate_exporter_C"/>
</dbReference>
<dbReference type="RefSeq" id="WP_252165815.1">
    <property type="nucleotide sequence ID" value="NZ_CP084930.1"/>
</dbReference>
<gene>
    <name evidence="4" type="ORF">LHA26_11880</name>
</gene>
<dbReference type="Pfam" id="PF01312">
    <property type="entry name" value="Bac_export_2"/>
    <property type="match status" value="1"/>
</dbReference>
<comment type="similarity">
    <text evidence="1">Belongs to the type III secretion exporter family.</text>
</comment>
<name>A0ABY4X538_9SPHN</name>
<evidence type="ECO:0000256" key="3">
    <source>
        <dbReference type="SAM" id="Phobius"/>
    </source>
</evidence>
<dbReference type="PANTHER" id="PTHR30531:SF12">
    <property type="entry name" value="FLAGELLAR BIOSYNTHETIC PROTEIN FLHB"/>
    <property type="match status" value="1"/>
</dbReference>
<organism evidence="4 5">
    <name type="scientific">Sphingomonas morindae</name>
    <dbReference type="NCBI Taxonomy" id="1541170"/>
    <lineage>
        <taxon>Bacteria</taxon>
        <taxon>Pseudomonadati</taxon>
        <taxon>Pseudomonadota</taxon>
        <taxon>Alphaproteobacteria</taxon>
        <taxon>Sphingomonadales</taxon>
        <taxon>Sphingomonadaceae</taxon>
        <taxon>Sphingomonas</taxon>
    </lineage>
</organism>
<dbReference type="PANTHER" id="PTHR30531">
    <property type="entry name" value="FLAGELLAR BIOSYNTHETIC PROTEIN FLHB"/>
    <property type="match status" value="1"/>
</dbReference>
<sequence>MAETGEKTESPTQRRLDQAYRRGEGPVSGEVRHAALFAALLLMMGWIGARACRAFGAAATRIWSGAADYPLDEQGLRALAAGLAAGLGRGLLPLGALVLAMPVVAGLVQGRPGLHWNRLAPRWSRLSPASGLKRVFGPAALIEFAKTLAKFALIAGAALWVAWPRAIGFGDLIGSGPGRIVAALVTLVRAMVKTVLLVTLALAAADLLYQRRAFLRRMRMTLREVRDEFKNNEGDPKIKARIRAIAQSRSRQRIRAAVPRAAVIVTNPTHYAVALDYRHGETPAPLVLAKGVDAVALRIRAIATEAKVPIVESPALARALYASAEVDRPIPAEHYAAVAEIIGYVLRLARRAG</sequence>
<dbReference type="Proteomes" id="UP001056937">
    <property type="component" value="Chromosome 1"/>
</dbReference>
<feature type="transmembrane region" description="Helical" evidence="3">
    <location>
        <begin position="91"/>
        <end position="114"/>
    </location>
</feature>
<dbReference type="InterPro" id="IPR006135">
    <property type="entry name" value="T3SS_substrate_exporter"/>
</dbReference>